<name>A0A444JJB2_9GAMM</name>
<reference evidence="1 2" key="1">
    <citation type="submission" date="2018-11" db="EMBL/GenBank/DDBJ databases">
        <title>Photobacterium sp. BEI247 sp. nov., a marine bacterium isolated from Yongle Blue Hole in the South China Sea.</title>
        <authorList>
            <person name="Wang X."/>
        </authorList>
    </citation>
    <scope>NUCLEOTIDE SEQUENCE [LARGE SCALE GENOMIC DNA]</scope>
    <source>
        <strain evidence="2">BEI247</strain>
    </source>
</reference>
<dbReference type="OrthoDB" id="4956084at2"/>
<dbReference type="PANTHER" id="PTHR36455:SF1">
    <property type="entry name" value="BLR8292 PROTEIN"/>
    <property type="match status" value="1"/>
</dbReference>
<dbReference type="PANTHER" id="PTHR36455">
    <property type="match status" value="1"/>
</dbReference>
<accession>A0A444JJB2</accession>
<evidence type="ECO:0000313" key="2">
    <source>
        <dbReference type="Proteomes" id="UP000287563"/>
    </source>
</evidence>
<dbReference type="EMBL" id="RJLM01000018">
    <property type="protein sequence ID" value="RWX53144.1"/>
    <property type="molecule type" value="Genomic_DNA"/>
</dbReference>
<protein>
    <submittedName>
        <fullName evidence="1">Transposase</fullName>
    </submittedName>
</protein>
<dbReference type="InterPro" id="IPR008878">
    <property type="entry name" value="Transposase_IS66_Orf2"/>
</dbReference>
<dbReference type="NCBIfam" id="NF033819">
    <property type="entry name" value="IS66_TnpB"/>
    <property type="match status" value="1"/>
</dbReference>
<gene>
    <name evidence="1" type="ORF">EDI28_23640</name>
</gene>
<dbReference type="Proteomes" id="UP000287563">
    <property type="component" value="Unassembled WGS sequence"/>
</dbReference>
<proteinExistence type="predicted"/>
<keyword evidence="2" id="KW-1185">Reference proteome</keyword>
<dbReference type="AlphaFoldDB" id="A0A444JJB2"/>
<dbReference type="Pfam" id="PF05717">
    <property type="entry name" value="TnpB_IS66"/>
    <property type="match status" value="1"/>
</dbReference>
<sequence length="115" mass="13378">MIPSGAIYLVSGVTDMRKSIDGLSIIVADVLEMDPLSEAWFIFCNRGRDKLKILFWDTNGFWLYYRRLEKGRFKWPKPNYAGHIQLSRQQLNWLLSGLTIENPKAHQPIIGKQVR</sequence>
<dbReference type="RefSeq" id="WP_128786309.1">
    <property type="nucleotide sequence ID" value="NZ_JAKJSG010000049.1"/>
</dbReference>
<evidence type="ECO:0000313" key="1">
    <source>
        <dbReference type="EMBL" id="RWX53144.1"/>
    </source>
</evidence>
<comment type="caution">
    <text evidence="1">The sequence shown here is derived from an EMBL/GenBank/DDBJ whole genome shotgun (WGS) entry which is preliminary data.</text>
</comment>
<organism evidence="1 2">
    <name type="scientific">Photobacterium chitinilyticum</name>
    <dbReference type="NCBI Taxonomy" id="2485123"/>
    <lineage>
        <taxon>Bacteria</taxon>
        <taxon>Pseudomonadati</taxon>
        <taxon>Pseudomonadota</taxon>
        <taxon>Gammaproteobacteria</taxon>
        <taxon>Vibrionales</taxon>
        <taxon>Vibrionaceae</taxon>
        <taxon>Photobacterium</taxon>
    </lineage>
</organism>